<evidence type="ECO:0000259" key="11">
    <source>
        <dbReference type="PROSITE" id="PS50011"/>
    </source>
</evidence>
<keyword evidence="2" id="KW-0433">Leucine-rich repeat</keyword>
<feature type="compositionally biased region" description="Low complexity" evidence="8">
    <location>
        <begin position="210"/>
        <end position="234"/>
    </location>
</feature>
<dbReference type="Pfam" id="PF08263">
    <property type="entry name" value="LRRNT_2"/>
    <property type="match status" value="1"/>
</dbReference>
<comment type="subcellular location">
    <subcellularLocation>
        <location evidence="1">Membrane</location>
    </subcellularLocation>
</comment>
<dbReference type="AlphaFoldDB" id="A0AAD3ST21"/>
<evidence type="ECO:0000256" key="3">
    <source>
        <dbReference type="ARBA" id="ARBA00022692"/>
    </source>
</evidence>
<evidence type="ECO:0000256" key="9">
    <source>
        <dbReference type="SAM" id="Phobius"/>
    </source>
</evidence>
<feature type="transmembrane region" description="Helical" evidence="9">
    <location>
        <begin position="247"/>
        <end position="266"/>
    </location>
</feature>
<dbReference type="InterPro" id="IPR011009">
    <property type="entry name" value="Kinase-like_dom_sf"/>
</dbReference>
<comment type="caution">
    <text evidence="12">The sequence shown here is derived from an EMBL/GenBank/DDBJ whole genome shotgun (WGS) entry which is preliminary data.</text>
</comment>
<evidence type="ECO:0000256" key="6">
    <source>
        <dbReference type="ARBA" id="ARBA00022989"/>
    </source>
</evidence>
<dbReference type="FunFam" id="3.80.10.10:FF:000400">
    <property type="entry name" value="Nuclear pore complex protein NUP107"/>
    <property type="match status" value="1"/>
</dbReference>
<evidence type="ECO:0000256" key="5">
    <source>
        <dbReference type="ARBA" id="ARBA00022737"/>
    </source>
</evidence>
<evidence type="ECO:0000313" key="13">
    <source>
        <dbReference type="Proteomes" id="UP001279734"/>
    </source>
</evidence>
<dbReference type="InterPro" id="IPR046959">
    <property type="entry name" value="PRK1-6/SRF4-like"/>
</dbReference>
<feature type="domain" description="Protein kinase" evidence="11">
    <location>
        <begin position="355"/>
        <end position="633"/>
    </location>
</feature>
<evidence type="ECO:0000256" key="7">
    <source>
        <dbReference type="ARBA" id="ARBA00023136"/>
    </source>
</evidence>
<feature type="chain" id="PRO_5041953528" description="Protein kinase domain-containing protein" evidence="10">
    <location>
        <begin position="23"/>
        <end position="633"/>
    </location>
</feature>
<name>A0AAD3ST21_NEPGR</name>
<gene>
    <name evidence="12" type="ORF">Nepgr_018438</name>
</gene>
<keyword evidence="5" id="KW-0677">Repeat</keyword>
<dbReference type="PANTHER" id="PTHR48007">
    <property type="entry name" value="LEUCINE-RICH REPEAT RECEPTOR-LIKE PROTEIN KINASE PXC1"/>
    <property type="match status" value="1"/>
</dbReference>
<dbReference type="Gene3D" id="1.10.510.10">
    <property type="entry name" value="Transferase(Phosphotransferase) domain 1"/>
    <property type="match status" value="1"/>
</dbReference>
<feature type="region of interest" description="Disordered" evidence="8">
    <location>
        <begin position="296"/>
        <end position="328"/>
    </location>
</feature>
<dbReference type="InterPro" id="IPR001611">
    <property type="entry name" value="Leu-rich_rpt"/>
</dbReference>
<keyword evidence="7 9" id="KW-0472">Membrane</keyword>
<dbReference type="PROSITE" id="PS50011">
    <property type="entry name" value="PROTEIN_KINASE_DOM"/>
    <property type="match status" value="1"/>
</dbReference>
<dbReference type="GO" id="GO:0004672">
    <property type="term" value="F:protein kinase activity"/>
    <property type="evidence" value="ECO:0007669"/>
    <property type="project" value="InterPro"/>
</dbReference>
<sequence>MFAVRFLLLLICLSLSPLFSISVTDSEALLAVKYALSNTQSLDSWKPDSDPCKDNWAGVFCLDGKNMIIHIHLPGMGLSGTIDVNALSQIRSLKTVSLINNSFTGPLPPFNKITGLKALYLRIWISFNKFSGKIPRSLGKVPNLQQLHLDNNEFSGLIPDISQKSLTDLNFSNNKLEGEIPASMLRFGATAFKGNADVCGKLTGMDCQTSKSTTEAESATTDKIGSTNDTTNSTKDTKGGSDSKTTIAVMVGIAVVMMVLLCLTMARKSRRKDDDFSMLEKEHMDDMVEVHVHGHGAAADNGGGFSNSRRSVESIHRKKEENNSWKGSLSGKGKMDDLVVLNNEKGVFGWDDLMKAAAMVLGKGELGSAYKVVMVNGLSVVVKKIRDMNKLGKEEFDAALRRIGKVRHPNILTPLAYRYCAEEKLMVSEYIPKGSLMHVLHGDRGICHKELNWPTRLKIIKGIASGMLHLHHEFKYYELPHGNLKSSNILLNDKYEPLLTDYGLLPLLSHNQPAKVMLALRAPEAAVEESQQQISPKCDVYCLGIVIIEILTCKYPSQYVIRGEGGLDVVHWVRTVIEEKIEVEFLDPEIASCTESIDEMLHLLNVGAACTETNPHQRPSMEEAVKRIEEIRV</sequence>
<dbReference type="InterPro" id="IPR001245">
    <property type="entry name" value="Ser-Thr/Tyr_kinase_cat_dom"/>
</dbReference>
<dbReference type="GO" id="GO:0016020">
    <property type="term" value="C:membrane"/>
    <property type="evidence" value="ECO:0007669"/>
    <property type="project" value="UniProtKB-SubCell"/>
</dbReference>
<protein>
    <recommendedName>
        <fullName evidence="11">Protein kinase domain-containing protein</fullName>
    </recommendedName>
</protein>
<dbReference type="Proteomes" id="UP001279734">
    <property type="component" value="Unassembled WGS sequence"/>
</dbReference>
<dbReference type="Gene3D" id="3.30.200.20">
    <property type="entry name" value="Phosphorylase Kinase, domain 1"/>
    <property type="match status" value="1"/>
</dbReference>
<evidence type="ECO:0000256" key="10">
    <source>
        <dbReference type="SAM" id="SignalP"/>
    </source>
</evidence>
<reference evidence="12" key="1">
    <citation type="submission" date="2023-05" db="EMBL/GenBank/DDBJ databases">
        <title>Nepenthes gracilis genome sequencing.</title>
        <authorList>
            <person name="Fukushima K."/>
        </authorList>
    </citation>
    <scope>NUCLEOTIDE SEQUENCE</scope>
    <source>
        <strain evidence="12">SING2019-196</strain>
    </source>
</reference>
<evidence type="ECO:0000313" key="12">
    <source>
        <dbReference type="EMBL" id="GMH16597.1"/>
    </source>
</evidence>
<accession>A0AAD3ST21</accession>
<proteinExistence type="predicted"/>
<dbReference type="Gene3D" id="3.80.10.10">
    <property type="entry name" value="Ribonuclease Inhibitor"/>
    <property type="match status" value="1"/>
</dbReference>
<keyword evidence="13" id="KW-1185">Reference proteome</keyword>
<dbReference type="SUPFAM" id="SSF56112">
    <property type="entry name" value="Protein kinase-like (PK-like)"/>
    <property type="match status" value="1"/>
</dbReference>
<keyword evidence="3 9" id="KW-0812">Transmembrane</keyword>
<dbReference type="Pfam" id="PF07714">
    <property type="entry name" value="PK_Tyr_Ser-Thr"/>
    <property type="match status" value="1"/>
</dbReference>
<evidence type="ECO:0000256" key="4">
    <source>
        <dbReference type="ARBA" id="ARBA00022729"/>
    </source>
</evidence>
<evidence type="ECO:0000256" key="1">
    <source>
        <dbReference type="ARBA" id="ARBA00004370"/>
    </source>
</evidence>
<feature type="compositionally biased region" description="Basic and acidic residues" evidence="8">
    <location>
        <begin position="310"/>
        <end position="323"/>
    </location>
</feature>
<organism evidence="12 13">
    <name type="scientific">Nepenthes gracilis</name>
    <name type="common">Slender pitcher plant</name>
    <dbReference type="NCBI Taxonomy" id="150966"/>
    <lineage>
        <taxon>Eukaryota</taxon>
        <taxon>Viridiplantae</taxon>
        <taxon>Streptophyta</taxon>
        <taxon>Embryophyta</taxon>
        <taxon>Tracheophyta</taxon>
        <taxon>Spermatophyta</taxon>
        <taxon>Magnoliopsida</taxon>
        <taxon>eudicotyledons</taxon>
        <taxon>Gunneridae</taxon>
        <taxon>Pentapetalae</taxon>
        <taxon>Caryophyllales</taxon>
        <taxon>Nepenthaceae</taxon>
        <taxon>Nepenthes</taxon>
    </lineage>
</organism>
<feature type="region of interest" description="Disordered" evidence="8">
    <location>
        <begin position="210"/>
        <end position="242"/>
    </location>
</feature>
<dbReference type="PANTHER" id="PTHR48007:SF29">
    <property type="entry name" value="POLLEN RECEPTOR-LIKE KINASE 3"/>
    <property type="match status" value="1"/>
</dbReference>
<dbReference type="InterPro" id="IPR013210">
    <property type="entry name" value="LRR_N_plant-typ"/>
</dbReference>
<keyword evidence="4 10" id="KW-0732">Signal</keyword>
<dbReference type="InterPro" id="IPR000719">
    <property type="entry name" value="Prot_kinase_dom"/>
</dbReference>
<evidence type="ECO:0000256" key="8">
    <source>
        <dbReference type="SAM" id="MobiDB-lite"/>
    </source>
</evidence>
<dbReference type="GO" id="GO:0005524">
    <property type="term" value="F:ATP binding"/>
    <property type="evidence" value="ECO:0007669"/>
    <property type="project" value="InterPro"/>
</dbReference>
<evidence type="ECO:0000256" key="2">
    <source>
        <dbReference type="ARBA" id="ARBA00022614"/>
    </source>
</evidence>
<dbReference type="EMBL" id="BSYO01000016">
    <property type="protein sequence ID" value="GMH16597.1"/>
    <property type="molecule type" value="Genomic_DNA"/>
</dbReference>
<feature type="signal peptide" evidence="10">
    <location>
        <begin position="1"/>
        <end position="22"/>
    </location>
</feature>
<dbReference type="SUPFAM" id="SSF52058">
    <property type="entry name" value="L domain-like"/>
    <property type="match status" value="1"/>
</dbReference>
<dbReference type="Pfam" id="PF00560">
    <property type="entry name" value="LRR_1"/>
    <property type="match status" value="2"/>
</dbReference>
<keyword evidence="6 9" id="KW-1133">Transmembrane helix</keyword>
<dbReference type="InterPro" id="IPR032675">
    <property type="entry name" value="LRR_dom_sf"/>
</dbReference>